<dbReference type="KEGG" id="aaf:AURANDRAFT_67078"/>
<evidence type="ECO:0000256" key="2">
    <source>
        <dbReference type="ARBA" id="ARBA00022553"/>
    </source>
</evidence>
<dbReference type="RefSeq" id="XP_009040679.1">
    <property type="nucleotide sequence ID" value="XM_009042431.1"/>
</dbReference>
<dbReference type="SUPFAM" id="SSF56801">
    <property type="entry name" value="Acetyl-CoA synthetase-like"/>
    <property type="match status" value="1"/>
</dbReference>
<dbReference type="PROSITE" id="PS00012">
    <property type="entry name" value="PHOSPHOPANTETHEINE"/>
    <property type="match status" value="1"/>
</dbReference>
<keyword evidence="5" id="KW-1185">Reference proteome</keyword>
<keyword evidence="2" id="KW-0597">Phosphoprotein</keyword>
<dbReference type="InterPro" id="IPR025110">
    <property type="entry name" value="AMP-bd_C"/>
</dbReference>
<dbReference type="Proteomes" id="UP000002729">
    <property type="component" value="Unassembled WGS sequence"/>
</dbReference>
<dbReference type="PANTHER" id="PTHR45527:SF1">
    <property type="entry name" value="FATTY ACID SYNTHASE"/>
    <property type="match status" value="1"/>
</dbReference>
<name>F0YJV9_AURAN</name>
<reference evidence="4 5" key="1">
    <citation type="journal article" date="2011" name="Proc. Natl. Acad. Sci. U.S.A.">
        <title>Niche of harmful alga Aureococcus anophagefferens revealed through ecogenomics.</title>
        <authorList>
            <person name="Gobler C.J."/>
            <person name="Berry D.L."/>
            <person name="Dyhrman S.T."/>
            <person name="Wilhelm S.W."/>
            <person name="Salamov A."/>
            <person name="Lobanov A.V."/>
            <person name="Zhang Y."/>
            <person name="Collier J.L."/>
            <person name="Wurch L.L."/>
            <person name="Kustka A.B."/>
            <person name="Dill B.D."/>
            <person name="Shah M."/>
            <person name="VerBerkmoes N.C."/>
            <person name="Kuo A."/>
            <person name="Terry A."/>
            <person name="Pangilinan J."/>
            <person name="Lindquist E.A."/>
            <person name="Lucas S."/>
            <person name="Paulsen I.T."/>
            <person name="Hattenrath-Lehmann T.K."/>
            <person name="Talmage S.C."/>
            <person name="Walker E.A."/>
            <person name="Koch F."/>
            <person name="Burson A.M."/>
            <person name="Marcoval M.A."/>
            <person name="Tang Y.Z."/>
            <person name="Lecleir G.R."/>
            <person name="Coyne K.J."/>
            <person name="Berg G.M."/>
            <person name="Bertrand E.M."/>
            <person name="Saito M.A."/>
            <person name="Gladyshev V.N."/>
            <person name="Grigoriev I.V."/>
        </authorList>
    </citation>
    <scope>NUCLEOTIDE SEQUENCE [LARGE SCALE GENOMIC DNA]</scope>
    <source>
        <strain evidence="5">CCMP 1984</strain>
    </source>
</reference>
<dbReference type="InterPro" id="IPR020845">
    <property type="entry name" value="AMP-binding_CS"/>
</dbReference>
<accession>F0YJV9</accession>
<evidence type="ECO:0000313" key="4">
    <source>
        <dbReference type="EMBL" id="EGB04572.1"/>
    </source>
</evidence>
<dbReference type="InterPro" id="IPR006162">
    <property type="entry name" value="Ppantetheine_attach_site"/>
</dbReference>
<dbReference type="GO" id="GO:0044550">
    <property type="term" value="P:secondary metabolite biosynthetic process"/>
    <property type="evidence" value="ECO:0007669"/>
    <property type="project" value="TreeGrafter"/>
</dbReference>
<dbReference type="GeneID" id="20226070"/>
<dbReference type="InterPro" id="IPR000873">
    <property type="entry name" value="AMP-dep_synth/lig_dom"/>
</dbReference>
<dbReference type="OrthoDB" id="75981at2759"/>
<dbReference type="eggNOG" id="KOG1178">
    <property type="taxonomic scope" value="Eukaryota"/>
</dbReference>
<gene>
    <name evidence="4" type="ORF">AURANDRAFT_67078</name>
</gene>
<dbReference type="Gene3D" id="3.30.300.30">
    <property type="match status" value="1"/>
</dbReference>
<evidence type="ECO:0000259" key="3">
    <source>
        <dbReference type="PROSITE" id="PS50075"/>
    </source>
</evidence>
<organism evidence="5">
    <name type="scientific">Aureococcus anophagefferens</name>
    <name type="common">Harmful bloom alga</name>
    <dbReference type="NCBI Taxonomy" id="44056"/>
    <lineage>
        <taxon>Eukaryota</taxon>
        <taxon>Sar</taxon>
        <taxon>Stramenopiles</taxon>
        <taxon>Ochrophyta</taxon>
        <taxon>Pelagophyceae</taxon>
        <taxon>Pelagomonadales</taxon>
        <taxon>Pelagomonadaceae</taxon>
        <taxon>Aureococcus</taxon>
    </lineage>
</organism>
<dbReference type="GO" id="GO:0031177">
    <property type="term" value="F:phosphopantetheine binding"/>
    <property type="evidence" value="ECO:0007669"/>
    <property type="project" value="TreeGrafter"/>
</dbReference>
<protein>
    <recommendedName>
        <fullName evidence="3">Carrier domain-containing protein</fullName>
    </recommendedName>
</protein>
<keyword evidence="1" id="KW-0596">Phosphopantetheine</keyword>
<dbReference type="InterPro" id="IPR009081">
    <property type="entry name" value="PP-bd_ACP"/>
</dbReference>
<proteinExistence type="predicted"/>
<dbReference type="PROSITE" id="PS50075">
    <property type="entry name" value="CARRIER"/>
    <property type="match status" value="1"/>
</dbReference>
<feature type="domain" description="Carrier" evidence="3">
    <location>
        <begin position="569"/>
        <end position="655"/>
    </location>
</feature>
<dbReference type="PROSITE" id="PS00455">
    <property type="entry name" value="AMP_BINDING"/>
    <property type="match status" value="1"/>
</dbReference>
<dbReference type="Gene3D" id="3.40.50.12780">
    <property type="entry name" value="N-terminal domain of ligase-like"/>
    <property type="match status" value="1"/>
</dbReference>
<dbReference type="CDD" id="cd05930">
    <property type="entry name" value="A_NRPS"/>
    <property type="match status" value="1"/>
</dbReference>
<dbReference type="EMBL" id="GL833149">
    <property type="protein sequence ID" value="EGB04572.1"/>
    <property type="molecule type" value="Genomic_DNA"/>
</dbReference>
<dbReference type="PANTHER" id="PTHR45527">
    <property type="entry name" value="NONRIBOSOMAL PEPTIDE SYNTHETASE"/>
    <property type="match status" value="1"/>
</dbReference>
<evidence type="ECO:0000313" key="5">
    <source>
        <dbReference type="Proteomes" id="UP000002729"/>
    </source>
</evidence>
<sequence>MAVAATRQFNRLVDDASDPRVLIQDAIHAQVAATPDRVAAEFLGDGRSLTYAALAGEAAALAARLFALGAGGRDALVALQVVKSVEMVAAILGVLDAGAAYLPLDPTWPAARRLFVCDDAACGALVVNGDAADDDEAAAAFESRGRLVALAVGAAAAGRVGAAAAGRVASAPRDSDADRALCYVIYTSGSTGAPKGVMIEHASLRCLMRHAEAPYRRVLGAYESRAPERCAIAFNYVFDAFQQSYFFTLGLYGGTCVLVRDGLALLDVGDDQGSTRERNSQLQRLRSRPVSTCDDARVTLLYDVASVLALYERMPASVKLVQQGGEAMTLGVVRHAATKVLWNWYGPTEATINATRRDVPLGLRGAALRLDSLGRPLPNVPCYVVDPDDGALLGAGPYGELWVGGVQAARGYLNRPELTADRFVDDPFLQQVPGAYVGAPRRAYRTGDRVRWLGDGELEFGGRLDFQVKLRGRRIELGEIEHACRDVDGVLDACVLLRTDVGGEPRLVGYVCPSARAPAVAAALEASSLPAYMVPADVVGVDAWPRTSSGKIDRRRLAPPARGGARGASGADALLDAVGRAFRDELRRGDVPCDAPFFALGGSSLGAVRVRSRLAPGQDKGDSTLARDLSAAVPADFLFRHPSVAEAADALRSAAPRRRTGAAARNAAAARRYLRESLEWLATLDAAETAFVRAGATAHATAILGWGARAGPRTRFGAGCRVGPGALVGHDTSIGADAVVGANCCFGGNVVVEPGAVVEDGCAFKPGVRVGSRAVVRAGAAVVADVDAGTVVAGAPARPLADARADDDVEDVAAVVDAACAEMGAWRRERARGWAPGGFLRPDDGRAFVMVCAGGHCATLVGELRDQAREPSAVYDDDARRHGGRVLGVPVAGPLADAPADAAWVLALGQNEARRAVVARHPRAAWATVVHPTARVHGTATVGRGVNVEPCAVVGAGARLGDFALVGARAVVGERAAVGDYAFVGGASVVGAGATVGDGAVVGMGAALLPGASLGAAATVAVGSLVRGAVPAGAAAAGVPAAALGAIARTRLD</sequence>
<dbReference type="InterPro" id="IPR042099">
    <property type="entry name" value="ANL_N_sf"/>
</dbReference>
<dbReference type="Gene3D" id="3.40.50.20">
    <property type="match status" value="1"/>
</dbReference>
<dbReference type="SUPFAM" id="SSF51161">
    <property type="entry name" value="Trimeric LpxA-like enzymes"/>
    <property type="match status" value="2"/>
</dbReference>
<dbReference type="AlphaFoldDB" id="F0YJV9"/>
<dbReference type="GO" id="GO:0005737">
    <property type="term" value="C:cytoplasm"/>
    <property type="evidence" value="ECO:0007669"/>
    <property type="project" value="TreeGrafter"/>
</dbReference>
<dbReference type="Gene3D" id="2.160.10.10">
    <property type="entry name" value="Hexapeptide repeat proteins"/>
    <property type="match status" value="2"/>
</dbReference>
<dbReference type="Pfam" id="PF13193">
    <property type="entry name" value="AMP-binding_C"/>
    <property type="match status" value="1"/>
</dbReference>
<dbReference type="GO" id="GO:0043041">
    <property type="term" value="P:amino acid activation for nonribosomal peptide biosynthetic process"/>
    <property type="evidence" value="ECO:0007669"/>
    <property type="project" value="TreeGrafter"/>
</dbReference>
<dbReference type="InterPro" id="IPR036736">
    <property type="entry name" value="ACP-like_sf"/>
</dbReference>
<dbReference type="InParanoid" id="F0YJV9"/>
<dbReference type="SUPFAM" id="SSF47336">
    <property type="entry name" value="ACP-like"/>
    <property type="match status" value="1"/>
</dbReference>
<evidence type="ECO:0000256" key="1">
    <source>
        <dbReference type="ARBA" id="ARBA00022450"/>
    </source>
</evidence>
<dbReference type="Gene3D" id="1.10.1200.10">
    <property type="entry name" value="ACP-like"/>
    <property type="match status" value="1"/>
</dbReference>
<dbReference type="Pfam" id="PF00501">
    <property type="entry name" value="AMP-binding"/>
    <property type="match status" value="1"/>
</dbReference>
<dbReference type="InterPro" id="IPR011004">
    <property type="entry name" value="Trimer_LpxA-like_sf"/>
</dbReference>
<dbReference type="InterPro" id="IPR045851">
    <property type="entry name" value="AMP-bd_C_sf"/>
</dbReference>